<dbReference type="PANTHER" id="PTHR24186">
    <property type="entry name" value="PROTEIN PHOSPHATASE 1 REGULATORY SUBUNIT"/>
    <property type="match status" value="1"/>
</dbReference>
<dbReference type="Pfam" id="PF13962">
    <property type="entry name" value="PGG"/>
    <property type="match status" value="1"/>
</dbReference>
<evidence type="ECO:0000256" key="4">
    <source>
        <dbReference type="ARBA" id="ARBA00022989"/>
    </source>
</evidence>
<dbReference type="GO" id="GO:0005886">
    <property type="term" value="C:plasma membrane"/>
    <property type="evidence" value="ECO:0007669"/>
    <property type="project" value="TreeGrafter"/>
</dbReference>
<organism evidence="10">
    <name type="scientific">Sesamum radiatum</name>
    <name type="common">Black benniseed</name>
    <dbReference type="NCBI Taxonomy" id="300843"/>
    <lineage>
        <taxon>Eukaryota</taxon>
        <taxon>Viridiplantae</taxon>
        <taxon>Streptophyta</taxon>
        <taxon>Embryophyta</taxon>
        <taxon>Tracheophyta</taxon>
        <taxon>Spermatophyta</taxon>
        <taxon>Magnoliopsida</taxon>
        <taxon>eudicotyledons</taxon>
        <taxon>Gunneridae</taxon>
        <taxon>Pentapetalae</taxon>
        <taxon>asterids</taxon>
        <taxon>lamiids</taxon>
        <taxon>Lamiales</taxon>
        <taxon>Pedaliaceae</taxon>
        <taxon>Sesamum</taxon>
    </lineage>
</organism>
<comment type="caution">
    <text evidence="10">The sequence shown here is derived from an EMBL/GenBank/DDBJ whole genome shotgun (WGS) entry which is preliminary data.</text>
</comment>
<feature type="transmembrane region" description="Helical" evidence="8">
    <location>
        <begin position="248"/>
        <end position="267"/>
    </location>
</feature>
<keyword evidence="2 8" id="KW-0812">Transmembrane</keyword>
<keyword evidence="4 8" id="KW-1133">Transmembrane helix</keyword>
<gene>
    <name evidence="10" type="ORF">Sradi_2659100</name>
</gene>
<evidence type="ECO:0000256" key="5">
    <source>
        <dbReference type="ARBA" id="ARBA00023043"/>
    </source>
</evidence>
<evidence type="ECO:0000256" key="1">
    <source>
        <dbReference type="ARBA" id="ARBA00004141"/>
    </source>
</evidence>
<feature type="compositionally biased region" description="Low complexity" evidence="7">
    <location>
        <begin position="90"/>
        <end position="104"/>
    </location>
</feature>
<proteinExistence type="predicted"/>
<reference evidence="10" key="1">
    <citation type="submission" date="2020-06" db="EMBL/GenBank/DDBJ databases">
        <authorList>
            <person name="Li T."/>
            <person name="Hu X."/>
            <person name="Zhang T."/>
            <person name="Song X."/>
            <person name="Zhang H."/>
            <person name="Dai N."/>
            <person name="Sheng W."/>
            <person name="Hou X."/>
            <person name="Wei L."/>
        </authorList>
    </citation>
    <scope>NUCLEOTIDE SEQUENCE</scope>
    <source>
        <strain evidence="10">G02</strain>
        <tissue evidence="10">Leaf</tissue>
    </source>
</reference>
<keyword evidence="6 8" id="KW-0472">Membrane</keyword>
<keyword evidence="3" id="KW-0677">Repeat</keyword>
<evidence type="ECO:0000259" key="9">
    <source>
        <dbReference type="Pfam" id="PF13962"/>
    </source>
</evidence>
<name>A0AAW2S5W3_SESRA</name>
<sequence length="304" mass="33897">MALRNDDQTVEYLVKQPHLNVNAENSYGLRALDIMFSYGFNSKDVYIEEAIRLAGGCRSQLATTTNETRLSLDIQDTSLQPSSDTPTNQTSLSHDTSHTSSKSSSDTDEWSKELKSGIIVMASVFATLTFQVALTPPGGVWQDWGSNATPFNSSVVPTQQPGVPILYDLDRKQFTLVMMYNTFTFMNSIATIVMMIQPFKLETPILRGFSHGVVVPYLVVFNVILIAVEFLSIEAIMTKKSVNSSRVWRTHFFWFLIILLALSSFFIKTGQYLLKMLLNTFPCLQAYINSQSSSSTTLSENGSA</sequence>
<dbReference type="InterPro" id="IPR026961">
    <property type="entry name" value="PGG_dom"/>
</dbReference>
<protein>
    <recommendedName>
        <fullName evidence="9">PGG domain-containing protein</fullName>
    </recommendedName>
</protein>
<feature type="transmembrane region" description="Helical" evidence="8">
    <location>
        <begin position="174"/>
        <end position="196"/>
    </location>
</feature>
<evidence type="ECO:0000256" key="8">
    <source>
        <dbReference type="SAM" id="Phobius"/>
    </source>
</evidence>
<evidence type="ECO:0000313" key="10">
    <source>
        <dbReference type="EMBL" id="KAL0387773.1"/>
    </source>
</evidence>
<dbReference type="AlphaFoldDB" id="A0AAW2S5W3"/>
<dbReference type="PANTHER" id="PTHR24186:SF38">
    <property type="entry name" value="ANKYRIN REPEAT FAMILY PROTEIN"/>
    <property type="match status" value="1"/>
</dbReference>
<reference evidence="10" key="2">
    <citation type="journal article" date="2024" name="Plant">
        <title>Genomic evolution and insights into agronomic trait innovations of Sesamum species.</title>
        <authorList>
            <person name="Miao H."/>
            <person name="Wang L."/>
            <person name="Qu L."/>
            <person name="Liu H."/>
            <person name="Sun Y."/>
            <person name="Le M."/>
            <person name="Wang Q."/>
            <person name="Wei S."/>
            <person name="Zheng Y."/>
            <person name="Lin W."/>
            <person name="Duan Y."/>
            <person name="Cao H."/>
            <person name="Xiong S."/>
            <person name="Wang X."/>
            <person name="Wei L."/>
            <person name="Li C."/>
            <person name="Ma Q."/>
            <person name="Ju M."/>
            <person name="Zhao R."/>
            <person name="Li G."/>
            <person name="Mu C."/>
            <person name="Tian Q."/>
            <person name="Mei H."/>
            <person name="Zhang T."/>
            <person name="Gao T."/>
            <person name="Zhang H."/>
        </authorList>
    </citation>
    <scope>NUCLEOTIDE SEQUENCE</scope>
    <source>
        <strain evidence="10">G02</strain>
    </source>
</reference>
<dbReference type="EMBL" id="JACGWJ010000011">
    <property type="protein sequence ID" value="KAL0387773.1"/>
    <property type="molecule type" value="Genomic_DNA"/>
</dbReference>
<feature type="domain" description="PGG" evidence="9">
    <location>
        <begin position="109"/>
        <end position="230"/>
    </location>
</feature>
<evidence type="ECO:0000256" key="7">
    <source>
        <dbReference type="SAM" id="MobiDB-lite"/>
    </source>
</evidence>
<feature type="region of interest" description="Disordered" evidence="7">
    <location>
        <begin position="72"/>
        <end position="108"/>
    </location>
</feature>
<accession>A0AAW2S5W3</accession>
<evidence type="ECO:0000256" key="3">
    <source>
        <dbReference type="ARBA" id="ARBA00022737"/>
    </source>
</evidence>
<keyword evidence="5" id="KW-0040">ANK repeat</keyword>
<feature type="transmembrane region" description="Helical" evidence="8">
    <location>
        <begin position="208"/>
        <end position="228"/>
    </location>
</feature>
<evidence type="ECO:0000256" key="2">
    <source>
        <dbReference type="ARBA" id="ARBA00022692"/>
    </source>
</evidence>
<comment type="subcellular location">
    <subcellularLocation>
        <location evidence="1">Membrane</location>
        <topology evidence="1">Multi-pass membrane protein</topology>
    </subcellularLocation>
</comment>
<evidence type="ECO:0000256" key="6">
    <source>
        <dbReference type="ARBA" id="ARBA00023136"/>
    </source>
</evidence>
<feature type="compositionally biased region" description="Polar residues" evidence="7">
    <location>
        <begin position="72"/>
        <end position="89"/>
    </location>
</feature>